<evidence type="ECO:0000256" key="2">
    <source>
        <dbReference type="ARBA" id="ARBA00012485"/>
    </source>
</evidence>
<dbReference type="Pfam" id="PF00632">
    <property type="entry name" value="HECT"/>
    <property type="match status" value="1"/>
</dbReference>
<gene>
    <name evidence="8" type="ORF">CAC42_1589</name>
</gene>
<dbReference type="OrthoDB" id="5981550at2759"/>
<feature type="active site" description="Glycyl thioester intermediate" evidence="5">
    <location>
        <position position="521"/>
    </location>
</feature>
<evidence type="ECO:0000256" key="5">
    <source>
        <dbReference type="PROSITE-ProRule" id="PRU00104"/>
    </source>
</evidence>
<dbReference type="Gene3D" id="3.90.1750.10">
    <property type="entry name" value="Hect, E3 ligase catalytic domains"/>
    <property type="match status" value="2"/>
</dbReference>
<evidence type="ECO:0000256" key="6">
    <source>
        <dbReference type="SAM" id="MobiDB-lite"/>
    </source>
</evidence>
<accession>A0A2K1R385</accession>
<feature type="compositionally biased region" description="Acidic residues" evidence="6">
    <location>
        <begin position="334"/>
        <end position="346"/>
    </location>
</feature>
<dbReference type="PANTHER" id="PTHR45700">
    <property type="entry name" value="UBIQUITIN-PROTEIN LIGASE E3C"/>
    <property type="match status" value="1"/>
</dbReference>
<dbReference type="GO" id="GO:0061630">
    <property type="term" value="F:ubiquitin protein ligase activity"/>
    <property type="evidence" value="ECO:0007669"/>
    <property type="project" value="UniProtKB-EC"/>
</dbReference>
<evidence type="ECO:0000313" key="8">
    <source>
        <dbReference type="EMBL" id="PNS21735.1"/>
    </source>
</evidence>
<dbReference type="EMBL" id="NKHZ01000010">
    <property type="protein sequence ID" value="PNS21735.1"/>
    <property type="molecule type" value="Genomic_DNA"/>
</dbReference>
<keyword evidence="3" id="KW-0808">Transferase</keyword>
<evidence type="ECO:0000313" key="9">
    <source>
        <dbReference type="Proteomes" id="UP000243797"/>
    </source>
</evidence>
<evidence type="ECO:0000256" key="3">
    <source>
        <dbReference type="ARBA" id="ARBA00022679"/>
    </source>
</evidence>
<dbReference type="PROSITE" id="PS50237">
    <property type="entry name" value="HECT"/>
    <property type="match status" value="1"/>
</dbReference>
<dbReference type="GO" id="GO:0000209">
    <property type="term" value="P:protein polyubiquitination"/>
    <property type="evidence" value="ECO:0007669"/>
    <property type="project" value="InterPro"/>
</dbReference>
<dbReference type="Gene3D" id="3.30.2160.10">
    <property type="entry name" value="Hect, E3 ligase catalytic domain"/>
    <property type="match status" value="2"/>
</dbReference>
<evidence type="ECO:0000256" key="1">
    <source>
        <dbReference type="ARBA" id="ARBA00000885"/>
    </source>
</evidence>
<dbReference type="InterPro" id="IPR035983">
    <property type="entry name" value="Hect_E3_ubiquitin_ligase"/>
</dbReference>
<feature type="region of interest" description="Disordered" evidence="6">
    <location>
        <begin position="330"/>
        <end position="358"/>
    </location>
</feature>
<comment type="caution">
    <text evidence="8">The sequence shown here is derived from an EMBL/GenBank/DDBJ whole genome shotgun (WGS) entry which is preliminary data.</text>
</comment>
<proteinExistence type="predicted"/>
<organism evidence="8 9">
    <name type="scientific">Sphaceloma murrayae</name>
    <dbReference type="NCBI Taxonomy" id="2082308"/>
    <lineage>
        <taxon>Eukaryota</taxon>
        <taxon>Fungi</taxon>
        <taxon>Dikarya</taxon>
        <taxon>Ascomycota</taxon>
        <taxon>Pezizomycotina</taxon>
        <taxon>Dothideomycetes</taxon>
        <taxon>Dothideomycetidae</taxon>
        <taxon>Myriangiales</taxon>
        <taxon>Elsinoaceae</taxon>
        <taxon>Sphaceloma</taxon>
    </lineage>
</organism>
<dbReference type="SUPFAM" id="SSF56204">
    <property type="entry name" value="Hect, E3 ligase catalytic domain"/>
    <property type="match status" value="1"/>
</dbReference>
<name>A0A2K1R385_9PEZI</name>
<evidence type="ECO:0000256" key="4">
    <source>
        <dbReference type="ARBA" id="ARBA00022786"/>
    </source>
</evidence>
<dbReference type="InParanoid" id="A0A2K1R385"/>
<dbReference type="SMART" id="SM00119">
    <property type="entry name" value="HECTc"/>
    <property type="match status" value="1"/>
</dbReference>
<dbReference type="InterPro" id="IPR000569">
    <property type="entry name" value="HECT_dom"/>
</dbReference>
<feature type="domain" description="HECT" evidence="7">
    <location>
        <begin position="139"/>
        <end position="553"/>
    </location>
</feature>
<dbReference type="Proteomes" id="UP000243797">
    <property type="component" value="Unassembled WGS sequence"/>
</dbReference>
<protein>
    <recommendedName>
        <fullName evidence="2">HECT-type E3 ubiquitin transferase</fullName>
        <ecNumber evidence="2">2.3.2.26</ecNumber>
    </recommendedName>
</protein>
<dbReference type="InterPro" id="IPR044611">
    <property type="entry name" value="E3A/B/C-like"/>
</dbReference>
<dbReference type="EC" id="2.3.2.26" evidence="2"/>
<keyword evidence="4 5" id="KW-0833">Ubl conjugation pathway</keyword>
<sequence length="553" mass="63011">MSARALGIEWSKFLGNWRNDSQYHLKTVMRHIHIEPSCETWCSRPPKANTRHVYSYHFLFSEIDHWEIFRTACHNRMRQACRAASFANYARSRIYPSLTQDSDDYLDRRLQVAQESYLVLRISREKVFKDALDQLWQRESRSLFKPLRVRLGSDEGEIGHDLGGVQIEFFNLLCQHLFAGDQPLFQTDEGTQLSWFRPGSLEPLHRYELLGVLFGLAIYNGITLPVSFPLAFYKKLMGLPTKMDDLKDGWPDVHHSLTQLLQYNGNVEDDLALEQTYTMHANGVDVTVDATSYSWSEVEGSIPSSWIAHANVVSVHTDRHVDQYIASREALGGDSDDENDDGDDQEATQNGPQYDHTSDGAALDWPAWSLQRAAGSGSQADILSVTSENRQAYAETYATWILDYSIRPQFYAFASGFYEVLDMAIMRLIPAESLQKLVEGRKDINVVDLKRLITYESYTAESEQIKWFWSIVDEYSQEKLRLLLEFVTGSKRMPASGQQTLRFNIVEMLGETGTLPGSSTCFGNLLLPRYVSLETMKAKLDIALEHSLGFGQA</sequence>
<comment type="catalytic activity">
    <reaction evidence="1">
        <text>S-ubiquitinyl-[E2 ubiquitin-conjugating enzyme]-L-cysteine + [acceptor protein]-L-lysine = [E2 ubiquitin-conjugating enzyme]-L-cysteine + N(6)-ubiquitinyl-[acceptor protein]-L-lysine.</text>
        <dbReference type="EC" id="2.3.2.26"/>
    </reaction>
</comment>
<dbReference type="STRING" id="2082308.A0A2K1R385"/>
<evidence type="ECO:0000259" key="7">
    <source>
        <dbReference type="PROSITE" id="PS50237"/>
    </source>
</evidence>
<keyword evidence="9" id="KW-1185">Reference proteome</keyword>
<dbReference type="Gene3D" id="3.30.2410.10">
    <property type="entry name" value="Hect, E3 ligase catalytic domain"/>
    <property type="match status" value="1"/>
</dbReference>
<reference evidence="8 9" key="1">
    <citation type="submission" date="2017-06" db="EMBL/GenBank/DDBJ databases">
        <title>Draft genome sequence of a variant of Elsinoe murrayae.</title>
        <authorList>
            <person name="Cheng Q."/>
        </authorList>
    </citation>
    <scope>NUCLEOTIDE SEQUENCE [LARGE SCALE GENOMIC DNA]</scope>
    <source>
        <strain evidence="8 9">CQ-2017a</strain>
    </source>
</reference>
<dbReference type="AlphaFoldDB" id="A0A2K1R385"/>